<keyword evidence="3 6" id="KW-0812">Transmembrane</keyword>
<comment type="catalytic activity">
    <reaction evidence="6">
        <text>L-lysyl-tRNA(Lys) + a 1,2-diacyl-sn-glycero-3-phospho-(1'-sn-glycerol) = a 1,2-diacyl-sn-glycero-3-phospho-1'-(3'-O-L-lysyl)-sn-glycerol + tRNA(Lys)</text>
        <dbReference type="Rhea" id="RHEA:10668"/>
        <dbReference type="Rhea" id="RHEA-COMP:9696"/>
        <dbReference type="Rhea" id="RHEA-COMP:9697"/>
        <dbReference type="ChEBI" id="CHEBI:64716"/>
        <dbReference type="ChEBI" id="CHEBI:75792"/>
        <dbReference type="ChEBI" id="CHEBI:78442"/>
        <dbReference type="ChEBI" id="CHEBI:78529"/>
        <dbReference type="EC" id="2.3.2.3"/>
    </reaction>
</comment>
<keyword evidence="6" id="KW-0443">Lipid metabolism</keyword>
<comment type="function">
    <text evidence="6">Catalyzes the transfer of a lysyl group from L-lysyl-tRNA(Lys) to membrane-bound phosphatidylglycerol (PG), which produces lysylphosphatidylglycerol (LPG), a major component of the bacterial membrane with a positive net charge. LPG synthesis contributes to bacterial virulence as it is involved in the resistance mechanism against cationic antimicrobial peptides (CAMP) produces by the host's immune system (defensins, cathelicidins) and by the competing microorganisms.</text>
</comment>
<feature type="transmembrane region" description="Helical" evidence="6">
    <location>
        <begin position="146"/>
        <end position="169"/>
    </location>
</feature>
<keyword evidence="6" id="KW-0046">Antibiotic resistance</keyword>
<feature type="transmembrane region" description="Helical" evidence="6">
    <location>
        <begin position="44"/>
        <end position="63"/>
    </location>
</feature>
<dbReference type="RefSeq" id="WP_209746955.1">
    <property type="nucleotide sequence ID" value="NZ_JBHSMH010000113.1"/>
</dbReference>
<feature type="transmembrane region" description="Helical" evidence="6">
    <location>
        <begin position="277"/>
        <end position="295"/>
    </location>
</feature>
<dbReference type="Pfam" id="PF03706">
    <property type="entry name" value="LPG_synthase_TM"/>
    <property type="match status" value="1"/>
</dbReference>
<gene>
    <name evidence="6" type="primary">mprF</name>
    <name evidence="7" type="ORF">ACFPPD_25195</name>
</gene>
<feature type="transmembrane region" description="Helical" evidence="6">
    <location>
        <begin position="190"/>
        <end position="212"/>
    </location>
</feature>
<protein>
    <recommendedName>
        <fullName evidence="6">Phosphatidylglycerol lysyltransferase</fullName>
        <ecNumber evidence="6">2.3.2.3</ecNumber>
    </recommendedName>
    <alternativeName>
        <fullName evidence="6">Lysylphosphatidylglycerol synthase</fullName>
    </alternativeName>
</protein>
<comment type="subcellular location">
    <subcellularLocation>
        <location evidence="1 6">Cell membrane</location>
        <topology evidence="1 6">Multi-pass membrane protein</topology>
    </subcellularLocation>
</comment>
<keyword evidence="2" id="KW-1003">Cell membrane</keyword>
<dbReference type="EC" id="2.3.2.3" evidence="6"/>
<keyword evidence="6" id="KW-0808">Transferase</keyword>
<keyword evidence="4 6" id="KW-1133">Transmembrane helix</keyword>
<comment type="caution">
    <text evidence="7">The sequence shown here is derived from an EMBL/GenBank/DDBJ whole genome shotgun (WGS) entry which is preliminary data.</text>
</comment>
<dbReference type="InterPro" id="IPR022791">
    <property type="entry name" value="L-PG_synthase/AglD"/>
</dbReference>
<dbReference type="Proteomes" id="UP001596105">
    <property type="component" value="Unassembled WGS sequence"/>
</dbReference>
<feature type="transmembrane region" description="Helical" evidence="6">
    <location>
        <begin position="224"/>
        <end position="244"/>
    </location>
</feature>
<evidence type="ECO:0000256" key="5">
    <source>
        <dbReference type="ARBA" id="ARBA00023136"/>
    </source>
</evidence>
<evidence type="ECO:0000256" key="2">
    <source>
        <dbReference type="ARBA" id="ARBA00022475"/>
    </source>
</evidence>
<evidence type="ECO:0000256" key="6">
    <source>
        <dbReference type="RuleBase" id="RU363042"/>
    </source>
</evidence>
<evidence type="ECO:0000256" key="3">
    <source>
        <dbReference type="ARBA" id="ARBA00022692"/>
    </source>
</evidence>
<reference evidence="8" key="1">
    <citation type="journal article" date="2019" name="Int. J. Syst. Evol. Microbiol.">
        <title>The Global Catalogue of Microorganisms (GCM) 10K type strain sequencing project: providing services to taxonomists for standard genome sequencing and annotation.</title>
        <authorList>
            <consortium name="The Broad Institute Genomics Platform"/>
            <consortium name="The Broad Institute Genome Sequencing Center for Infectious Disease"/>
            <person name="Wu L."/>
            <person name="Ma J."/>
        </authorList>
    </citation>
    <scope>NUCLEOTIDE SEQUENCE [LARGE SCALE GENOMIC DNA]</scope>
    <source>
        <strain evidence="8">CCUG 57113</strain>
    </source>
</reference>
<keyword evidence="5 6" id="KW-0472">Membrane</keyword>
<sequence length="314" mass="34106">MTTKKLIKALAWAIFLLFLLLVWRWFDPRELFRQFGMLARHPDWLFAMFVAYWLSFVLKAYAWRTYAGTGGGIGLYYHGLMYSLLVNHLLPVKVGDLVRVGVMMRGTRASWDDAFHSVAVMRLLDMLVLGAISVAGAMWLGLSATWIGVGGLLAIAVVAAIGHNIEALRRIPFIGKHLEVFGKTFASGKGLIVIALVGLSWVLEAGVIYGVVRMSGLSEGAASLVWANSVTIAGQVFHIAPGGIGTYETTLSGALSALGVSGEAAFAAALLSHGFKFAFAYAAGCYSVLRMPVGWREATEWMRRKQPFGESKPS</sequence>
<organism evidence="7 8">
    <name type="scientific">Cohnella suwonensis</name>
    <dbReference type="NCBI Taxonomy" id="696072"/>
    <lineage>
        <taxon>Bacteria</taxon>
        <taxon>Bacillati</taxon>
        <taxon>Bacillota</taxon>
        <taxon>Bacilli</taxon>
        <taxon>Bacillales</taxon>
        <taxon>Paenibacillaceae</taxon>
        <taxon>Cohnella</taxon>
    </lineage>
</organism>
<evidence type="ECO:0000313" key="8">
    <source>
        <dbReference type="Proteomes" id="UP001596105"/>
    </source>
</evidence>
<comment type="similarity">
    <text evidence="6">Belongs to the LPG synthase family.</text>
</comment>
<evidence type="ECO:0000256" key="1">
    <source>
        <dbReference type="ARBA" id="ARBA00004651"/>
    </source>
</evidence>
<dbReference type="PANTHER" id="PTHR39087">
    <property type="entry name" value="UPF0104 MEMBRANE PROTEIN MJ1595"/>
    <property type="match status" value="1"/>
</dbReference>
<evidence type="ECO:0000313" key="7">
    <source>
        <dbReference type="EMBL" id="MFC5471980.1"/>
    </source>
</evidence>
<keyword evidence="8" id="KW-1185">Reference proteome</keyword>
<feature type="transmembrane region" description="Helical" evidence="6">
    <location>
        <begin position="119"/>
        <end position="140"/>
    </location>
</feature>
<feature type="transmembrane region" description="Helical" evidence="6">
    <location>
        <begin position="6"/>
        <end position="23"/>
    </location>
</feature>
<proteinExistence type="inferred from homology"/>
<evidence type="ECO:0000256" key="4">
    <source>
        <dbReference type="ARBA" id="ARBA00022989"/>
    </source>
</evidence>
<accession>A0ABW0M1M3</accession>
<dbReference type="PANTHER" id="PTHR39087:SF2">
    <property type="entry name" value="UPF0104 MEMBRANE PROTEIN MJ1595"/>
    <property type="match status" value="1"/>
</dbReference>
<feature type="transmembrane region" description="Helical" evidence="6">
    <location>
        <begin position="75"/>
        <end position="98"/>
    </location>
</feature>
<dbReference type="EMBL" id="JBHSMH010000113">
    <property type="protein sequence ID" value="MFC5471980.1"/>
    <property type="molecule type" value="Genomic_DNA"/>
</dbReference>
<name>A0ABW0M1M3_9BACL</name>